<dbReference type="Pfam" id="PF01852">
    <property type="entry name" value="START"/>
    <property type="match status" value="1"/>
</dbReference>
<evidence type="ECO:0000256" key="4">
    <source>
        <dbReference type="SAM" id="Phobius"/>
    </source>
</evidence>
<evidence type="ECO:0000313" key="8">
    <source>
        <dbReference type="Proteomes" id="UP001168821"/>
    </source>
</evidence>
<dbReference type="SMART" id="SM00234">
    <property type="entry name" value="START"/>
    <property type="match status" value="1"/>
</dbReference>
<sequence length="473" mass="54598">MDQEIRQAAENLIQSQSHNIQSPTLEVSHSHSINTIPSLHPDYIISEDLLAGQRANGRMSTVRRFFCMFVTFDLLFTGLMWLICVMLKGENIMKALNEQIYHYNIHTSLFDVVLTALCRFVVLLLFYGLIYMNHWFIVSISTTLTCAFLISKVFVYDWPHSAQPVFEVLLVLTSFVLAWGEAWFLDFRVLPQESHARRYLITNPDSERAPLIRSYVHGLPSLYTESVGNFYSPLGSPEGSMYRFDSGPVLGRYPPVQLTREQEENYKVLAAKTMQEAWDLLLKKDWKLEKASGSDSVYTMTVPKVGKIFKLTAFLDVTPKFLLDELFYRVETLPQWNPTLLESHKVQVIDEHTDISYQIGADGAAGVVTSRDFVNLRHWAYIEGRYIIACVGTEHPSLPKNEKYIRGENRAGCWAMQEDPNNPNKCIFQWVLNTNLNGWIPQYIRDTAFVGMMFDYVKHLKQHINRQRENGRL</sequence>
<dbReference type="EMBL" id="JALNTZ010000006">
    <property type="protein sequence ID" value="KAJ3649199.1"/>
    <property type="molecule type" value="Genomic_DNA"/>
</dbReference>
<comment type="caution">
    <text evidence="7">The sequence shown here is derived from an EMBL/GenBank/DDBJ whole genome shotgun (WGS) entry which is preliminary data.</text>
</comment>
<evidence type="ECO:0000259" key="5">
    <source>
        <dbReference type="PROSITE" id="PS50848"/>
    </source>
</evidence>
<dbReference type="InterPro" id="IPR051869">
    <property type="entry name" value="STARD3"/>
</dbReference>
<dbReference type="PRINTS" id="PR00978">
    <property type="entry name" value="STARPROTEIN"/>
</dbReference>
<keyword evidence="2 4" id="KW-0812">Transmembrane</keyword>
<evidence type="ECO:0000313" key="7">
    <source>
        <dbReference type="EMBL" id="KAJ3649199.1"/>
    </source>
</evidence>
<protein>
    <recommendedName>
        <fullName evidence="9">StAR-related lipid transfer protein 3</fullName>
    </recommendedName>
</protein>
<dbReference type="Gene3D" id="3.30.530.20">
    <property type="match status" value="1"/>
</dbReference>
<feature type="transmembrane region" description="Helical" evidence="4">
    <location>
        <begin position="135"/>
        <end position="156"/>
    </location>
</feature>
<dbReference type="GO" id="GO:0099044">
    <property type="term" value="P:vesicle tethering to endoplasmic reticulum"/>
    <property type="evidence" value="ECO:0007669"/>
    <property type="project" value="TreeGrafter"/>
</dbReference>
<dbReference type="InterPro" id="IPR023393">
    <property type="entry name" value="START-like_dom_sf"/>
</dbReference>
<keyword evidence="4" id="KW-1133">Transmembrane helix</keyword>
<dbReference type="PROSITE" id="PS51439">
    <property type="entry name" value="MENTAL"/>
    <property type="match status" value="1"/>
</dbReference>
<name>A0AA38I8G6_9CUCU</name>
<reference evidence="7" key="1">
    <citation type="journal article" date="2023" name="G3 (Bethesda)">
        <title>Whole genome assemblies of Zophobas morio and Tenebrio molitor.</title>
        <authorList>
            <person name="Kaur S."/>
            <person name="Stinson S.A."/>
            <person name="diCenzo G.C."/>
        </authorList>
    </citation>
    <scope>NUCLEOTIDE SEQUENCE</scope>
    <source>
        <strain evidence="7">QUZm001</strain>
    </source>
</reference>
<feature type="domain" description="START" evidence="5">
    <location>
        <begin position="286"/>
        <end position="469"/>
    </location>
</feature>
<dbReference type="InterPro" id="IPR000799">
    <property type="entry name" value="StAR-like"/>
</dbReference>
<dbReference type="InterPro" id="IPR002913">
    <property type="entry name" value="START_lipid-bd_dom"/>
</dbReference>
<dbReference type="GO" id="GO:0005765">
    <property type="term" value="C:lysosomal membrane"/>
    <property type="evidence" value="ECO:0007669"/>
    <property type="project" value="TreeGrafter"/>
</dbReference>
<dbReference type="InterPro" id="IPR019498">
    <property type="entry name" value="MENTAL"/>
</dbReference>
<feature type="domain" description="MENTAL" evidence="6">
    <location>
        <begin position="59"/>
        <end position="232"/>
    </location>
</feature>
<evidence type="ECO:0008006" key="9">
    <source>
        <dbReference type="Google" id="ProtNLM"/>
    </source>
</evidence>
<dbReference type="GO" id="GO:0005789">
    <property type="term" value="C:endoplasmic reticulum membrane"/>
    <property type="evidence" value="ECO:0007669"/>
    <property type="project" value="TreeGrafter"/>
</dbReference>
<dbReference type="PROSITE" id="PS50848">
    <property type="entry name" value="START"/>
    <property type="match status" value="1"/>
</dbReference>
<proteinExistence type="predicted"/>
<feature type="transmembrane region" description="Helical" evidence="4">
    <location>
        <begin position="168"/>
        <end position="190"/>
    </location>
</feature>
<evidence type="ECO:0000256" key="3">
    <source>
        <dbReference type="ARBA" id="ARBA00023136"/>
    </source>
</evidence>
<feature type="transmembrane region" description="Helical" evidence="4">
    <location>
        <begin position="108"/>
        <end position="128"/>
    </location>
</feature>
<keyword evidence="3 4" id="KW-0472">Membrane</keyword>
<keyword evidence="8" id="KW-1185">Reference proteome</keyword>
<dbReference type="AlphaFoldDB" id="A0AA38I8G6"/>
<feature type="transmembrane region" description="Helical" evidence="4">
    <location>
        <begin position="65"/>
        <end position="88"/>
    </location>
</feature>
<dbReference type="PANTHER" id="PTHR46121">
    <property type="entry name" value="STEROIDOGENIC ACUTE REGULATORY PROTEIN-LIKE"/>
    <property type="match status" value="1"/>
</dbReference>
<dbReference type="GO" id="GO:0008289">
    <property type="term" value="F:lipid binding"/>
    <property type="evidence" value="ECO:0007669"/>
    <property type="project" value="InterPro"/>
</dbReference>
<evidence type="ECO:0000259" key="6">
    <source>
        <dbReference type="PROSITE" id="PS51439"/>
    </source>
</evidence>
<dbReference type="GO" id="GO:0031902">
    <property type="term" value="C:late endosome membrane"/>
    <property type="evidence" value="ECO:0007669"/>
    <property type="project" value="TreeGrafter"/>
</dbReference>
<dbReference type="CDD" id="cd08868">
    <property type="entry name" value="START_STARD1_3_like"/>
    <property type="match status" value="1"/>
</dbReference>
<organism evidence="7 8">
    <name type="scientific">Zophobas morio</name>
    <dbReference type="NCBI Taxonomy" id="2755281"/>
    <lineage>
        <taxon>Eukaryota</taxon>
        <taxon>Metazoa</taxon>
        <taxon>Ecdysozoa</taxon>
        <taxon>Arthropoda</taxon>
        <taxon>Hexapoda</taxon>
        <taxon>Insecta</taxon>
        <taxon>Pterygota</taxon>
        <taxon>Neoptera</taxon>
        <taxon>Endopterygota</taxon>
        <taxon>Coleoptera</taxon>
        <taxon>Polyphaga</taxon>
        <taxon>Cucujiformia</taxon>
        <taxon>Tenebrionidae</taxon>
        <taxon>Zophobas</taxon>
    </lineage>
</organism>
<dbReference type="Proteomes" id="UP001168821">
    <property type="component" value="Unassembled WGS sequence"/>
</dbReference>
<dbReference type="Pfam" id="PF10457">
    <property type="entry name" value="MENTAL"/>
    <property type="match status" value="1"/>
</dbReference>
<evidence type="ECO:0000256" key="2">
    <source>
        <dbReference type="ARBA" id="ARBA00022692"/>
    </source>
</evidence>
<dbReference type="PANTHER" id="PTHR46121:SF4">
    <property type="entry name" value="STEROIDOGENIC ACUTE REGULATORY PROTEIN-LIKE"/>
    <property type="match status" value="1"/>
</dbReference>
<accession>A0AA38I8G6</accession>
<dbReference type="GO" id="GO:0140284">
    <property type="term" value="C:endoplasmic reticulum-endosome membrane contact site"/>
    <property type="evidence" value="ECO:0007669"/>
    <property type="project" value="TreeGrafter"/>
</dbReference>
<gene>
    <name evidence="7" type="ORF">Zmor_020954</name>
</gene>
<dbReference type="SUPFAM" id="SSF55961">
    <property type="entry name" value="Bet v1-like"/>
    <property type="match status" value="1"/>
</dbReference>
<evidence type="ECO:0000256" key="1">
    <source>
        <dbReference type="ARBA" id="ARBA00004141"/>
    </source>
</evidence>
<comment type="subcellular location">
    <subcellularLocation>
        <location evidence="1">Membrane</location>
        <topology evidence="1">Multi-pass membrane protein</topology>
    </subcellularLocation>
</comment>